<evidence type="ECO:0008006" key="4">
    <source>
        <dbReference type="Google" id="ProtNLM"/>
    </source>
</evidence>
<proteinExistence type="predicted"/>
<dbReference type="PANTHER" id="PTHR38850">
    <property type="entry name" value="CERATO-PLATANIN"/>
    <property type="match status" value="1"/>
</dbReference>
<comment type="caution">
    <text evidence="2">The sequence shown here is derived from an EMBL/GenBank/DDBJ whole genome shotgun (WGS) entry which is preliminary data.</text>
</comment>
<dbReference type="EMBL" id="JBFMKM010000009">
    <property type="protein sequence ID" value="KAL1304279.1"/>
    <property type="molecule type" value="Genomic_DNA"/>
</dbReference>
<organism evidence="2 3">
    <name type="scientific">Neodothiora populina</name>
    <dbReference type="NCBI Taxonomy" id="2781224"/>
    <lineage>
        <taxon>Eukaryota</taxon>
        <taxon>Fungi</taxon>
        <taxon>Dikarya</taxon>
        <taxon>Ascomycota</taxon>
        <taxon>Pezizomycotina</taxon>
        <taxon>Dothideomycetes</taxon>
        <taxon>Dothideomycetidae</taxon>
        <taxon>Dothideales</taxon>
        <taxon>Dothioraceae</taxon>
        <taxon>Neodothiora</taxon>
    </lineage>
</organism>
<evidence type="ECO:0000313" key="2">
    <source>
        <dbReference type="EMBL" id="KAL1304279.1"/>
    </source>
</evidence>
<feature type="signal peptide" evidence="1">
    <location>
        <begin position="1"/>
        <end position="17"/>
    </location>
</feature>
<dbReference type="Proteomes" id="UP001562354">
    <property type="component" value="Unassembled WGS sequence"/>
</dbReference>
<keyword evidence="3" id="KW-1185">Reference proteome</keyword>
<dbReference type="GeneID" id="95974392"/>
<dbReference type="RefSeq" id="XP_069200554.1">
    <property type="nucleotide sequence ID" value="XM_069346974.1"/>
</dbReference>
<name>A0ABR3PE48_9PEZI</name>
<feature type="chain" id="PRO_5045360182" description="Cerato-platanin" evidence="1">
    <location>
        <begin position="18"/>
        <end position="214"/>
    </location>
</feature>
<evidence type="ECO:0000313" key="3">
    <source>
        <dbReference type="Proteomes" id="UP001562354"/>
    </source>
</evidence>
<reference evidence="2 3" key="1">
    <citation type="submission" date="2024-07" db="EMBL/GenBank/DDBJ databases">
        <title>Draft sequence of the Neodothiora populina.</title>
        <authorList>
            <person name="Drown D.D."/>
            <person name="Schuette U.S."/>
            <person name="Buechlein A.B."/>
            <person name="Rusch D.R."/>
            <person name="Winton L.W."/>
            <person name="Adams G.A."/>
        </authorList>
    </citation>
    <scope>NUCLEOTIDE SEQUENCE [LARGE SCALE GENOMIC DNA]</scope>
    <source>
        <strain evidence="2 3">CPC 39397</strain>
    </source>
</reference>
<gene>
    <name evidence="2" type="ORF">AAFC00_000689</name>
</gene>
<sequence length="214" mass="22551">MHFSTISVLGLAAVASAESISVTPHASYASSAGVLGCKIDTNRVAYWPGAPDCNNMCVKVSNGGRSVHLLHVDQSAGAHDISYDAWNYLVTGKGATEDPTQGGGFAVEYENVHMSECAHLIKTDDGKLAFEAANSINFLASCINEPSTWIAQNYAVWNIANSVCTLGIDEECTLDLATSNQPTCPHTLGLQEPLSDLAVVNIDYGTGATSRAVQ</sequence>
<dbReference type="PANTHER" id="PTHR38850:SF2">
    <property type="entry name" value="CERATO-PLATANIN"/>
    <property type="match status" value="1"/>
</dbReference>
<keyword evidence="1" id="KW-0732">Signal</keyword>
<accession>A0ABR3PE48</accession>
<evidence type="ECO:0000256" key="1">
    <source>
        <dbReference type="SAM" id="SignalP"/>
    </source>
</evidence>
<protein>
    <recommendedName>
        <fullName evidence="4">Cerato-platanin</fullName>
    </recommendedName>
</protein>